<feature type="compositionally biased region" description="Low complexity" evidence="12">
    <location>
        <begin position="231"/>
        <end position="255"/>
    </location>
</feature>
<keyword evidence="8" id="KW-0496">Mitochondrion</keyword>
<dbReference type="FunFam" id="1.50.40.10:FF:000069">
    <property type="entry name" value="Solute carrier family 25 member 47"/>
    <property type="match status" value="1"/>
</dbReference>
<evidence type="ECO:0000256" key="7">
    <source>
        <dbReference type="ARBA" id="ARBA00022989"/>
    </source>
</evidence>
<dbReference type="GeneTree" id="ENSGT00940000159694"/>
<dbReference type="PROSITE" id="PS50920">
    <property type="entry name" value="SOLCAR"/>
    <property type="match status" value="3"/>
</dbReference>
<keyword evidence="6" id="KW-0999">Mitochondrion inner membrane</keyword>
<proteinExistence type="inferred from homology"/>
<feature type="region of interest" description="Disordered" evidence="12">
    <location>
        <begin position="60"/>
        <end position="111"/>
    </location>
</feature>
<evidence type="ECO:0000256" key="4">
    <source>
        <dbReference type="ARBA" id="ARBA00022692"/>
    </source>
</evidence>
<comment type="similarity">
    <text evidence="2 11">Belongs to the mitochondrial carrier (TC 2.A.29) family.</text>
</comment>
<dbReference type="RefSeq" id="XP_070105384.1">
    <property type="nucleotide sequence ID" value="XM_070249283.1"/>
</dbReference>
<dbReference type="CTD" id="283600"/>
<comment type="subcellular location">
    <subcellularLocation>
        <location evidence="1">Mitochondrion inner membrane</location>
        <topology evidence="1">Multi-pass membrane protein</topology>
    </subcellularLocation>
</comment>
<dbReference type="AlphaFoldDB" id="A0A9L0RSL9"/>
<keyword evidence="14" id="KW-1185">Reference proteome</keyword>
<keyword evidence="9 10" id="KW-0472">Membrane</keyword>
<organism evidence="13 14">
    <name type="scientific">Equus caballus</name>
    <name type="common">Horse</name>
    <dbReference type="NCBI Taxonomy" id="9796"/>
    <lineage>
        <taxon>Eukaryota</taxon>
        <taxon>Metazoa</taxon>
        <taxon>Chordata</taxon>
        <taxon>Craniata</taxon>
        <taxon>Vertebrata</taxon>
        <taxon>Euteleostomi</taxon>
        <taxon>Mammalia</taxon>
        <taxon>Eutheria</taxon>
        <taxon>Laurasiatheria</taxon>
        <taxon>Perissodactyla</taxon>
        <taxon>Equidae</taxon>
        <taxon>Equus</taxon>
    </lineage>
</organism>
<keyword evidence="7" id="KW-1133">Transmembrane helix</keyword>
<dbReference type="Proteomes" id="UP000002281">
    <property type="component" value="Chromosome 24"/>
</dbReference>
<feature type="repeat" description="Solcar" evidence="10">
    <location>
        <begin position="325"/>
        <end position="412"/>
    </location>
</feature>
<evidence type="ECO:0000256" key="10">
    <source>
        <dbReference type="PROSITE-ProRule" id="PRU00282"/>
    </source>
</evidence>
<evidence type="ECO:0000256" key="5">
    <source>
        <dbReference type="ARBA" id="ARBA00022737"/>
    </source>
</evidence>
<protein>
    <submittedName>
        <fullName evidence="13">Solute carrier family 25 member 47</fullName>
    </submittedName>
</protein>
<dbReference type="InterPro" id="IPR023395">
    <property type="entry name" value="MCP_dom_sf"/>
</dbReference>
<evidence type="ECO:0000313" key="13">
    <source>
        <dbReference type="Ensembl" id="ENSECAP00000064830.1"/>
    </source>
</evidence>
<reference evidence="13 14" key="1">
    <citation type="journal article" date="2009" name="Science">
        <title>Genome sequence, comparative analysis, and population genetics of the domestic horse.</title>
        <authorList>
            <consortium name="Broad Institute Genome Sequencing Platform"/>
            <consortium name="Broad Institute Whole Genome Assembly Team"/>
            <person name="Wade C.M."/>
            <person name="Giulotto E."/>
            <person name="Sigurdsson S."/>
            <person name="Zoli M."/>
            <person name="Gnerre S."/>
            <person name="Imsland F."/>
            <person name="Lear T.L."/>
            <person name="Adelson D.L."/>
            <person name="Bailey E."/>
            <person name="Bellone R.R."/>
            <person name="Bloecker H."/>
            <person name="Distl O."/>
            <person name="Edgar R.C."/>
            <person name="Garber M."/>
            <person name="Leeb T."/>
            <person name="Mauceli E."/>
            <person name="MacLeod J.N."/>
            <person name="Penedo M.C.T."/>
            <person name="Raison J.M."/>
            <person name="Sharpe T."/>
            <person name="Vogel J."/>
            <person name="Andersson L."/>
            <person name="Antczak D.F."/>
            <person name="Biagi T."/>
            <person name="Binns M.M."/>
            <person name="Chowdhary B.P."/>
            <person name="Coleman S.J."/>
            <person name="Della Valle G."/>
            <person name="Fryc S."/>
            <person name="Guerin G."/>
            <person name="Hasegawa T."/>
            <person name="Hill E.W."/>
            <person name="Jurka J."/>
            <person name="Kiialainen A."/>
            <person name="Lindgren G."/>
            <person name="Liu J."/>
            <person name="Magnani E."/>
            <person name="Mickelson J.R."/>
            <person name="Murray J."/>
            <person name="Nergadze S.G."/>
            <person name="Onofrio R."/>
            <person name="Pedroni S."/>
            <person name="Piras M.F."/>
            <person name="Raudsepp T."/>
            <person name="Rocchi M."/>
            <person name="Roeed K.H."/>
            <person name="Ryder O.A."/>
            <person name="Searle S."/>
            <person name="Skow L."/>
            <person name="Swinburne J.E."/>
            <person name="Syvaenen A.C."/>
            <person name="Tozaki T."/>
            <person name="Valberg S.J."/>
            <person name="Vaudin M."/>
            <person name="White J.R."/>
            <person name="Zody M.C."/>
            <person name="Lander E.S."/>
            <person name="Lindblad-Toh K."/>
        </authorList>
    </citation>
    <scope>NUCLEOTIDE SEQUENCE [LARGE SCALE GENOMIC DNA]</scope>
    <source>
        <strain evidence="13 14">Thoroughbred</strain>
    </source>
</reference>
<evidence type="ECO:0000256" key="1">
    <source>
        <dbReference type="ARBA" id="ARBA00004448"/>
    </source>
</evidence>
<evidence type="ECO:0000256" key="3">
    <source>
        <dbReference type="ARBA" id="ARBA00022448"/>
    </source>
</evidence>
<feature type="region of interest" description="Disordered" evidence="12">
    <location>
        <begin position="231"/>
        <end position="263"/>
    </location>
</feature>
<evidence type="ECO:0000256" key="8">
    <source>
        <dbReference type="ARBA" id="ARBA00023128"/>
    </source>
</evidence>
<dbReference type="PANTHER" id="PTHR45624">
    <property type="entry name" value="MITOCHONDRIAL BASIC AMINO ACIDS TRANSPORTER-RELATED"/>
    <property type="match status" value="1"/>
</dbReference>
<dbReference type="Gene3D" id="1.50.40.10">
    <property type="entry name" value="Mitochondrial carrier domain"/>
    <property type="match status" value="1"/>
</dbReference>
<dbReference type="SUPFAM" id="SSF103506">
    <property type="entry name" value="Mitochondrial carrier"/>
    <property type="match status" value="1"/>
</dbReference>
<dbReference type="InterPro" id="IPR018108">
    <property type="entry name" value="MCP_transmembrane"/>
</dbReference>
<evidence type="ECO:0000313" key="14">
    <source>
        <dbReference type="Proteomes" id="UP000002281"/>
    </source>
</evidence>
<feature type="repeat" description="Solcar" evidence="10">
    <location>
        <begin position="201"/>
        <end position="316"/>
    </location>
</feature>
<evidence type="ECO:0000256" key="9">
    <source>
        <dbReference type="ARBA" id="ARBA00023136"/>
    </source>
</evidence>
<sequence length="418" mass="45588">MCLAPASLPVCPFRPVLLLLPVGGPHRLQGWMGSVSHLRWVVKGMVPPCSLFGSGGTQVPHCEDTSSPVRGPLRPPAISRGGRSPWKEASSPVEPSEGAAPAESWLQPPESPWARAPSRALTRFLIFRNGEMVRIQTEPRYTGIWHCVWDTYRRERVWGFYRGLSLPVCTVSLVSSLSFGTYRHCLSHICRFRYGSADAKPAKTDITLSGFASGLVRVFLTSPTEVAKVRLQTQTQPQPQQRRLSTSGPSAVPSVCPAPPGRPVPGPKYHGPLHCLATVAREEGLRGLYRGSSALLFRDGHSFATYFLSYALLCEWLTPAGHSQPDVLGVLVAGGCAGVLAWAVATPMDVIKSRLQVDGQGQRRYRGLLHCMAASVREEGPRVLFKGLTLNCCRAFPVNMAVFVTYEAVLRLARGLLT</sequence>
<dbReference type="Ensembl" id="ENSECAT00000127106.1">
    <property type="protein sequence ID" value="ENSECAP00000088973.1"/>
    <property type="gene ID" value="ENSECAG00000008970.4"/>
</dbReference>
<dbReference type="Pfam" id="PF00153">
    <property type="entry name" value="Mito_carr"/>
    <property type="match status" value="3"/>
</dbReference>
<gene>
    <name evidence="13" type="primary">SLC25A47</name>
</gene>
<keyword evidence="3 11" id="KW-0813">Transport</keyword>
<evidence type="ECO:0000256" key="12">
    <source>
        <dbReference type="SAM" id="MobiDB-lite"/>
    </source>
</evidence>
<evidence type="ECO:0000256" key="2">
    <source>
        <dbReference type="ARBA" id="ARBA00006375"/>
    </source>
</evidence>
<dbReference type="PANTHER" id="PTHR45624:SF3">
    <property type="entry name" value="SOLUTE CARRIER FAMILY 25 MEMBER 47"/>
    <property type="match status" value="1"/>
</dbReference>
<dbReference type="InterPro" id="IPR050567">
    <property type="entry name" value="Mitochondrial_Carrier"/>
</dbReference>
<dbReference type="Ensembl" id="ENSECAT00000083847.1">
    <property type="protein sequence ID" value="ENSECAP00000064830.1"/>
    <property type="gene ID" value="ENSECAG00000008970.4"/>
</dbReference>
<feature type="repeat" description="Solcar" evidence="10">
    <location>
        <begin position="90"/>
        <end position="188"/>
    </location>
</feature>
<reference evidence="13" key="2">
    <citation type="submission" date="2025-05" db="UniProtKB">
        <authorList>
            <consortium name="Ensembl"/>
        </authorList>
    </citation>
    <scope>IDENTIFICATION</scope>
    <source>
        <strain evidence="13">Thoroughbred</strain>
    </source>
</reference>
<evidence type="ECO:0000256" key="6">
    <source>
        <dbReference type="ARBA" id="ARBA00022792"/>
    </source>
</evidence>
<keyword evidence="5" id="KW-0677">Repeat</keyword>
<evidence type="ECO:0000256" key="11">
    <source>
        <dbReference type="RuleBase" id="RU000488"/>
    </source>
</evidence>
<dbReference type="GeneID" id="100055374"/>
<keyword evidence="4 10" id="KW-0812">Transmembrane</keyword>
<dbReference type="GO" id="GO:0005743">
    <property type="term" value="C:mitochondrial inner membrane"/>
    <property type="evidence" value="ECO:0007669"/>
    <property type="project" value="UniProtKB-SubCell"/>
</dbReference>
<name>A0A9L0RSL9_HORSE</name>
<accession>A0A9L0RSL9</accession>